<keyword evidence="4" id="KW-1185">Reference proteome</keyword>
<sequence length="366" mass="40972">MLKSRKIEKRSLVSSSFEKTGRPKVIARQTSQTTSHIRTSNAVTNATNNKTAGILPSSSPYSIHNDSAVVTNTTPLNTTILKPASALYTEPLPSLGNSEKEVLVPVSNSTRISNLTSSENQIEQNKGDKVGWIGGISVCFVALVIAIGLCICHKRRKNKQKSKEHSAFWDDESDGINGHSAKDDDTLRHSPQNMVLCHDKVSKTNKTEIQVSEFEDDPPKPKKLAWLTLKAFSRHPPRELQVFHIDEKPLNQQVDTIQMERKNREKVRNSVPMPLPIHVHDSTYPNQHQQFRNSNGLNRDNFGPTSFDEPQSVVSYPLRSNGHLDLNSPSLDLGKDGYGVKAKEEYGHYTLLSKAMQRQQAQKKSY</sequence>
<keyword evidence="2" id="KW-0812">Transmembrane</keyword>
<proteinExistence type="predicted"/>
<reference evidence="3" key="1">
    <citation type="submission" date="2013-11" db="EMBL/GenBank/DDBJ databases">
        <title>Genome sequence of the fusiform rust pathogen reveals effectors for host alternation and coevolution with pine.</title>
        <authorList>
            <consortium name="DOE Joint Genome Institute"/>
            <person name="Smith K."/>
            <person name="Pendleton A."/>
            <person name="Kubisiak T."/>
            <person name="Anderson C."/>
            <person name="Salamov A."/>
            <person name="Aerts A."/>
            <person name="Riley R."/>
            <person name="Clum A."/>
            <person name="Lindquist E."/>
            <person name="Ence D."/>
            <person name="Campbell M."/>
            <person name="Kronenberg Z."/>
            <person name="Feau N."/>
            <person name="Dhillon B."/>
            <person name="Hamelin R."/>
            <person name="Burleigh J."/>
            <person name="Smith J."/>
            <person name="Yandell M."/>
            <person name="Nelson C."/>
            <person name="Grigoriev I."/>
            <person name="Davis J."/>
        </authorList>
    </citation>
    <scope>NUCLEOTIDE SEQUENCE</scope>
    <source>
        <strain evidence="3">G11</strain>
    </source>
</reference>
<keyword evidence="2" id="KW-1133">Transmembrane helix</keyword>
<evidence type="ECO:0000313" key="4">
    <source>
        <dbReference type="Proteomes" id="UP000886653"/>
    </source>
</evidence>
<dbReference type="EMBL" id="MU167209">
    <property type="protein sequence ID" value="KAG0152104.1"/>
    <property type="molecule type" value="Genomic_DNA"/>
</dbReference>
<accession>A0A9P6NXR7</accession>
<dbReference type="Proteomes" id="UP000886653">
    <property type="component" value="Unassembled WGS sequence"/>
</dbReference>
<keyword evidence="2" id="KW-0472">Membrane</keyword>
<protein>
    <submittedName>
        <fullName evidence="3">Uncharacterized protein</fullName>
    </submittedName>
</protein>
<name>A0A9P6NXR7_9BASI</name>
<feature type="region of interest" description="Disordered" evidence="1">
    <location>
        <begin position="162"/>
        <end position="189"/>
    </location>
</feature>
<gene>
    <name evidence="3" type="ORF">CROQUDRAFT_35749</name>
</gene>
<feature type="transmembrane region" description="Helical" evidence="2">
    <location>
        <begin position="130"/>
        <end position="152"/>
    </location>
</feature>
<feature type="compositionally biased region" description="Polar residues" evidence="1">
    <location>
        <begin position="28"/>
        <end position="38"/>
    </location>
</feature>
<feature type="region of interest" description="Disordered" evidence="1">
    <location>
        <begin position="1"/>
        <end position="38"/>
    </location>
</feature>
<dbReference type="OrthoDB" id="2512393at2759"/>
<evidence type="ECO:0000256" key="2">
    <source>
        <dbReference type="SAM" id="Phobius"/>
    </source>
</evidence>
<evidence type="ECO:0000256" key="1">
    <source>
        <dbReference type="SAM" id="MobiDB-lite"/>
    </source>
</evidence>
<comment type="caution">
    <text evidence="3">The sequence shown here is derived from an EMBL/GenBank/DDBJ whole genome shotgun (WGS) entry which is preliminary data.</text>
</comment>
<organism evidence="3 4">
    <name type="scientific">Cronartium quercuum f. sp. fusiforme G11</name>
    <dbReference type="NCBI Taxonomy" id="708437"/>
    <lineage>
        <taxon>Eukaryota</taxon>
        <taxon>Fungi</taxon>
        <taxon>Dikarya</taxon>
        <taxon>Basidiomycota</taxon>
        <taxon>Pucciniomycotina</taxon>
        <taxon>Pucciniomycetes</taxon>
        <taxon>Pucciniales</taxon>
        <taxon>Coleosporiaceae</taxon>
        <taxon>Cronartium</taxon>
    </lineage>
</organism>
<evidence type="ECO:0000313" key="3">
    <source>
        <dbReference type="EMBL" id="KAG0152104.1"/>
    </source>
</evidence>
<dbReference type="AlphaFoldDB" id="A0A9P6NXR7"/>